<gene>
    <name evidence="1" type="ORF">IAC73_03710</name>
</gene>
<comment type="caution">
    <text evidence="1">The sequence shown here is derived from an EMBL/GenBank/DDBJ whole genome shotgun (WGS) entry which is preliminary data.</text>
</comment>
<proteinExistence type="predicted"/>
<dbReference type="AlphaFoldDB" id="A0A9D1SWL9"/>
<reference evidence="1" key="2">
    <citation type="journal article" date="2021" name="PeerJ">
        <title>Extensive microbial diversity within the chicken gut microbiome revealed by metagenomics and culture.</title>
        <authorList>
            <person name="Gilroy R."/>
            <person name="Ravi A."/>
            <person name="Getino M."/>
            <person name="Pursley I."/>
            <person name="Horton D.L."/>
            <person name="Alikhan N.F."/>
            <person name="Baker D."/>
            <person name="Gharbi K."/>
            <person name="Hall N."/>
            <person name="Watson M."/>
            <person name="Adriaenssens E.M."/>
            <person name="Foster-Nyarko E."/>
            <person name="Jarju S."/>
            <person name="Secka A."/>
            <person name="Antonio M."/>
            <person name="Oren A."/>
            <person name="Chaudhuri R.R."/>
            <person name="La Ragione R."/>
            <person name="Hildebrand F."/>
            <person name="Pallen M.J."/>
        </authorList>
    </citation>
    <scope>NUCLEOTIDE SEQUENCE</scope>
    <source>
        <strain evidence="1">10406</strain>
    </source>
</reference>
<evidence type="ECO:0000313" key="1">
    <source>
        <dbReference type="EMBL" id="HIU98931.1"/>
    </source>
</evidence>
<protein>
    <submittedName>
        <fullName evidence="1">Uncharacterized protein</fullName>
    </submittedName>
</protein>
<accession>A0A9D1SWL9</accession>
<dbReference type="Proteomes" id="UP000886857">
    <property type="component" value="Unassembled WGS sequence"/>
</dbReference>
<sequence length="156" mass="17847">MTLELLRKTLTATNAENHTHLYIPFTVPEGMKEIRVFMEYAPKFFDDREKSLEIIREVLARDAWYTSFTEEETEAFLPLCNHISVSLDSPAGWLGTAHRHAPKQTYFVNERDAAYGFRPAPAESGEWRLTLSFNCVVTGSVTVDIRVEADDEISQM</sequence>
<evidence type="ECO:0000313" key="2">
    <source>
        <dbReference type="Proteomes" id="UP000886857"/>
    </source>
</evidence>
<name>A0A9D1SWL9_9FIRM</name>
<dbReference type="EMBL" id="DVOE01000057">
    <property type="protein sequence ID" value="HIU98931.1"/>
    <property type="molecule type" value="Genomic_DNA"/>
</dbReference>
<reference evidence="1" key="1">
    <citation type="submission" date="2020-10" db="EMBL/GenBank/DDBJ databases">
        <authorList>
            <person name="Gilroy R."/>
        </authorList>
    </citation>
    <scope>NUCLEOTIDE SEQUENCE</scope>
    <source>
        <strain evidence="1">10406</strain>
    </source>
</reference>
<organism evidence="1 2">
    <name type="scientific">Candidatus Limadaptatus stercoripullorum</name>
    <dbReference type="NCBI Taxonomy" id="2840846"/>
    <lineage>
        <taxon>Bacteria</taxon>
        <taxon>Bacillati</taxon>
        <taxon>Bacillota</taxon>
        <taxon>Clostridia</taxon>
        <taxon>Eubacteriales</taxon>
        <taxon>Candidatus Limadaptatus</taxon>
    </lineage>
</organism>